<proteinExistence type="predicted"/>
<reference evidence="1" key="1">
    <citation type="journal article" date="2021" name="Proc. Natl. Acad. Sci. U.S.A.">
        <title>A Catalog of Tens of Thousands of Viruses from Human Metagenomes Reveals Hidden Associations with Chronic Diseases.</title>
        <authorList>
            <person name="Tisza M.J."/>
            <person name="Buck C.B."/>
        </authorList>
    </citation>
    <scope>NUCLEOTIDE SEQUENCE</scope>
    <source>
        <strain evidence="1">CtbgC51</strain>
    </source>
</reference>
<accession>A0A8S5TF84</accession>
<sequence length="61" mass="7062">MSILIETCPKCGAELQNIVIATFPPIPQKKCFKCGWSWEGKPEKVEYRPFEETAEEKDQCR</sequence>
<name>A0A8S5TF84_9CAUD</name>
<evidence type="ECO:0000313" key="1">
    <source>
        <dbReference type="EMBL" id="DAF61808.1"/>
    </source>
</evidence>
<protein>
    <submittedName>
        <fullName evidence="1">TFIIB-TERMINAL DOMAIN, TFIIB, TRANSCRIPTION INITIATION</fullName>
    </submittedName>
</protein>
<organism evidence="1">
    <name type="scientific">Siphoviridae sp. ctbgC51</name>
    <dbReference type="NCBI Taxonomy" id="2827901"/>
    <lineage>
        <taxon>Viruses</taxon>
        <taxon>Duplodnaviria</taxon>
        <taxon>Heunggongvirae</taxon>
        <taxon>Uroviricota</taxon>
        <taxon>Caudoviricetes</taxon>
    </lineage>
</organism>
<dbReference type="EMBL" id="BK032817">
    <property type="protein sequence ID" value="DAF61808.1"/>
    <property type="molecule type" value="Genomic_DNA"/>
</dbReference>